<reference evidence="1" key="1">
    <citation type="submission" date="2014-01" db="EMBL/GenBank/DDBJ databases">
        <authorList>
            <person name="Aslett M."/>
        </authorList>
    </citation>
    <scope>NUCLEOTIDE SEQUENCE</scope>
</reference>
<evidence type="ECO:0000313" key="1">
    <source>
        <dbReference type="EMBL" id="CDW61216.1"/>
    </source>
</evidence>
<organism evidence="1 2">
    <name type="scientific">Trichuris trichiura</name>
    <name type="common">Whipworm</name>
    <name type="synonym">Trichocephalus trichiurus</name>
    <dbReference type="NCBI Taxonomy" id="36087"/>
    <lineage>
        <taxon>Eukaryota</taxon>
        <taxon>Metazoa</taxon>
        <taxon>Ecdysozoa</taxon>
        <taxon>Nematoda</taxon>
        <taxon>Enoplea</taxon>
        <taxon>Dorylaimia</taxon>
        <taxon>Trichinellida</taxon>
        <taxon>Trichuridae</taxon>
        <taxon>Trichuris</taxon>
    </lineage>
</organism>
<protein>
    <submittedName>
        <fullName evidence="1">Uncharacterized protein</fullName>
    </submittedName>
</protein>
<sequence>MQSVCGAASRGVVWGGVARYATAYGLGQCEVSVAWRDAEWRGAVWRGVAWRGVAWRGVAWRGVAWRGAARFGLAWRRVAQYGVVWGNVVWGAWWSARFVWCGVRCVVGCGVDPWCSDKLTTAQRRYHFTYKEIKRI</sequence>
<gene>
    <name evidence="1" type="ORF">TTRE_0000965701</name>
</gene>
<proteinExistence type="predicted"/>
<dbReference type="EMBL" id="HG808217">
    <property type="protein sequence ID" value="CDW61216.1"/>
    <property type="molecule type" value="Genomic_DNA"/>
</dbReference>
<reference evidence="1" key="2">
    <citation type="submission" date="2014-03" db="EMBL/GenBank/DDBJ databases">
        <title>The whipworm genome and dual-species transcriptomics of an intimate host-pathogen interaction.</title>
        <authorList>
            <person name="Foth B.J."/>
            <person name="Tsai I.J."/>
            <person name="Reid A.J."/>
            <person name="Bancroft A.J."/>
            <person name="Nichol S."/>
            <person name="Tracey A."/>
            <person name="Holroyd N."/>
            <person name="Cotton J.A."/>
            <person name="Stanley E.J."/>
            <person name="Zarowiecki M."/>
            <person name="Liu J.Z."/>
            <person name="Huckvale T."/>
            <person name="Cooper P.J."/>
            <person name="Grencis R.K."/>
            <person name="Berriman M."/>
        </authorList>
    </citation>
    <scope>NUCLEOTIDE SEQUENCE [LARGE SCALE GENOMIC DNA]</scope>
</reference>
<evidence type="ECO:0000313" key="2">
    <source>
        <dbReference type="Proteomes" id="UP000030665"/>
    </source>
</evidence>
<accession>A0A077ZLK2</accession>
<dbReference type="Proteomes" id="UP000030665">
    <property type="component" value="Unassembled WGS sequence"/>
</dbReference>
<dbReference type="AlphaFoldDB" id="A0A077ZLK2"/>
<keyword evidence="2" id="KW-1185">Reference proteome</keyword>
<name>A0A077ZLK2_TRITR</name>